<feature type="region of interest" description="Disordered" evidence="2">
    <location>
        <begin position="90"/>
        <end position="117"/>
    </location>
</feature>
<dbReference type="PROSITE" id="PS50935">
    <property type="entry name" value="SSB"/>
    <property type="match status" value="1"/>
</dbReference>
<dbReference type="RefSeq" id="WP_337314272.1">
    <property type="nucleotide sequence ID" value="NZ_JAEKNS010000157.1"/>
</dbReference>
<accession>A0A934N6W9</accession>
<comment type="caution">
    <text evidence="3">The sequence shown here is derived from an EMBL/GenBank/DDBJ whole genome shotgun (WGS) entry which is preliminary data.</text>
</comment>
<organism evidence="3 4">
    <name type="scientific">Candidatus Aeolococcus gillhamiae</name>
    <dbReference type="NCBI Taxonomy" id="3127015"/>
    <lineage>
        <taxon>Bacteria</taxon>
        <taxon>Bacillati</taxon>
        <taxon>Candidatus Dormiibacterota</taxon>
        <taxon>Candidatus Dormibacteria</taxon>
        <taxon>Candidatus Aeolococcales</taxon>
        <taxon>Candidatus Aeolococcaceae</taxon>
        <taxon>Candidatus Aeolococcus</taxon>
    </lineage>
</organism>
<keyword evidence="1" id="KW-0238">DNA-binding</keyword>
<evidence type="ECO:0000313" key="4">
    <source>
        <dbReference type="Proteomes" id="UP000606991"/>
    </source>
</evidence>
<evidence type="ECO:0000313" key="3">
    <source>
        <dbReference type="EMBL" id="MBJ7596328.1"/>
    </source>
</evidence>
<protein>
    <submittedName>
        <fullName evidence="3">Uncharacterized protein</fullName>
    </submittedName>
</protein>
<dbReference type="Pfam" id="PF26125">
    <property type="entry name" value="AcrVA2-like"/>
    <property type="match status" value="1"/>
</dbReference>
<gene>
    <name evidence="3" type="ORF">JF886_15980</name>
</gene>
<dbReference type="GO" id="GO:0003697">
    <property type="term" value="F:single-stranded DNA binding"/>
    <property type="evidence" value="ECO:0007669"/>
    <property type="project" value="InterPro"/>
</dbReference>
<sequence length="170" mass="17986">MNTVHLIGLVGCRPRAVGTAGDRGFLLLTIADATAQRVDRHRVVVAAHTPIAIEDFTPGETVYVEGRLGRPADGRRIAVIAAQAWSIEPPLPPPADSAAAASHASPREHLRRGHARRIAIGTPRERLIWIRPTTVGAADHRRAVLLESVGMGVDAPSSGPTDHGPPDRAG</sequence>
<dbReference type="Proteomes" id="UP000606991">
    <property type="component" value="Unassembled WGS sequence"/>
</dbReference>
<reference evidence="3 4" key="1">
    <citation type="submission" date="2020-10" db="EMBL/GenBank/DDBJ databases">
        <title>Ca. Dormibacterota MAGs.</title>
        <authorList>
            <person name="Montgomery K."/>
        </authorList>
    </citation>
    <scope>NUCLEOTIDE SEQUENCE [LARGE SCALE GENOMIC DNA]</scope>
    <source>
        <strain evidence="3">SC8812_S17_18</strain>
    </source>
</reference>
<name>A0A934N6W9_9BACT</name>
<feature type="region of interest" description="Disordered" evidence="2">
    <location>
        <begin position="151"/>
        <end position="170"/>
    </location>
</feature>
<proteinExistence type="predicted"/>
<evidence type="ECO:0000256" key="1">
    <source>
        <dbReference type="PROSITE-ProRule" id="PRU00252"/>
    </source>
</evidence>
<dbReference type="EMBL" id="JAEKNS010000157">
    <property type="protein sequence ID" value="MBJ7596328.1"/>
    <property type="molecule type" value="Genomic_DNA"/>
</dbReference>
<dbReference type="InterPro" id="IPR058915">
    <property type="entry name" value="AcrVA2-like"/>
</dbReference>
<evidence type="ECO:0000256" key="2">
    <source>
        <dbReference type="SAM" id="MobiDB-lite"/>
    </source>
</evidence>
<dbReference type="AlphaFoldDB" id="A0A934N6W9"/>
<dbReference type="InterPro" id="IPR000424">
    <property type="entry name" value="Primosome_PriB/ssb"/>
</dbReference>